<organism evidence="2 3">
    <name type="scientific">Pristionchus pacificus</name>
    <name type="common">Parasitic nematode worm</name>
    <dbReference type="NCBI Taxonomy" id="54126"/>
    <lineage>
        <taxon>Eukaryota</taxon>
        <taxon>Metazoa</taxon>
        <taxon>Ecdysozoa</taxon>
        <taxon>Nematoda</taxon>
        <taxon>Chromadorea</taxon>
        <taxon>Rhabditida</taxon>
        <taxon>Rhabditina</taxon>
        <taxon>Diplogasteromorpha</taxon>
        <taxon>Diplogasteroidea</taxon>
        <taxon>Neodiplogasteridae</taxon>
        <taxon>Pristionchus</taxon>
    </lineage>
</organism>
<name>A0A2A6C2X3_PRIPA</name>
<dbReference type="EnsemblMetazoa" id="PPA45562.1">
    <property type="protein sequence ID" value="PPA45562.1"/>
    <property type="gene ID" value="WBGene00283931"/>
</dbReference>
<accession>A0A2A6C2X3</accession>
<feature type="compositionally biased region" description="Polar residues" evidence="1">
    <location>
        <begin position="1"/>
        <end position="14"/>
    </location>
</feature>
<evidence type="ECO:0000256" key="1">
    <source>
        <dbReference type="SAM" id="MobiDB-lite"/>
    </source>
</evidence>
<reference evidence="3" key="1">
    <citation type="journal article" date="2008" name="Nat. Genet.">
        <title>The Pristionchus pacificus genome provides a unique perspective on nematode lifestyle and parasitism.</title>
        <authorList>
            <person name="Dieterich C."/>
            <person name="Clifton S.W."/>
            <person name="Schuster L.N."/>
            <person name="Chinwalla A."/>
            <person name="Delehaunty K."/>
            <person name="Dinkelacker I."/>
            <person name="Fulton L."/>
            <person name="Fulton R."/>
            <person name="Godfrey J."/>
            <person name="Minx P."/>
            <person name="Mitreva M."/>
            <person name="Roeseler W."/>
            <person name="Tian H."/>
            <person name="Witte H."/>
            <person name="Yang S.P."/>
            <person name="Wilson R.K."/>
            <person name="Sommer R.J."/>
        </authorList>
    </citation>
    <scope>NUCLEOTIDE SEQUENCE [LARGE SCALE GENOMIC DNA]</scope>
    <source>
        <strain evidence="3">PS312</strain>
    </source>
</reference>
<feature type="region of interest" description="Disordered" evidence="1">
    <location>
        <begin position="1"/>
        <end position="47"/>
    </location>
</feature>
<sequence length="90" mass="9743">MDGMTTSPIVTESPTEYLPQEIKDQSRRSKINGHLQSSSQSPRAPPGWIMLSNKFAQPISLPTVPSLTSAPFPTPAISSTRFVVRTICSG</sequence>
<dbReference type="AlphaFoldDB" id="A0A2A6C2X3"/>
<evidence type="ECO:0000313" key="2">
    <source>
        <dbReference type="EnsemblMetazoa" id="PPA45562.1"/>
    </source>
</evidence>
<reference evidence="2" key="2">
    <citation type="submission" date="2022-06" db="UniProtKB">
        <authorList>
            <consortium name="EnsemblMetazoa"/>
        </authorList>
    </citation>
    <scope>IDENTIFICATION</scope>
    <source>
        <strain evidence="2">PS312</strain>
    </source>
</reference>
<dbReference type="Proteomes" id="UP000005239">
    <property type="component" value="Unassembled WGS sequence"/>
</dbReference>
<accession>A0A8R1V684</accession>
<protein>
    <submittedName>
        <fullName evidence="2">Uncharacterized protein</fullName>
    </submittedName>
</protein>
<keyword evidence="3" id="KW-1185">Reference proteome</keyword>
<gene>
    <name evidence="2" type="primary">WBGene00283931</name>
</gene>
<evidence type="ECO:0000313" key="3">
    <source>
        <dbReference type="Proteomes" id="UP000005239"/>
    </source>
</evidence>
<proteinExistence type="predicted"/>